<feature type="transmembrane region" description="Helical" evidence="6">
    <location>
        <begin position="197"/>
        <end position="215"/>
    </location>
</feature>
<dbReference type="PANTHER" id="PTHR30086">
    <property type="entry name" value="ARGININE EXPORTER PROTEIN ARGO"/>
    <property type="match status" value="1"/>
</dbReference>
<keyword evidence="8" id="KW-1185">Reference proteome</keyword>
<comment type="subcellular location">
    <subcellularLocation>
        <location evidence="1">Cell membrane</location>
        <topology evidence="1">Multi-pass membrane protein</topology>
    </subcellularLocation>
</comment>
<sequence>MRLHDISLGYATMLASYVMTVFVIELTPGPNMAYLAALTLGAGRRAGLAAVAGVAIGLALIGVAAAAGLAALVAASPTIWTALRWAGGLYLLYLAWETWRGEAETSPAGTHSLTRTNARYFSRGVITNILNPKAALFYVAIVPRFLPQTGPTLGYGLGLTAISVAVATAIHLAIVLLAARLHPVLSQPGRLERTRHLLAIGLAAIAVWFLLTTTGPST</sequence>
<evidence type="ECO:0000256" key="4">
    <source>
        <dbReference type="ARBA" id="ARBA00022989"/>
    </source>
</evidence>
<gene>
    <name evidence="7" type="ORF">GCM10010833_02120</name>
</gene>
<protein>
    <submittedName>
        <fullName evidence="7">Threonine transporter RhtB</fullName>
    </submittedName>
</protein>
<keyword evidence="3 6" id="KW-0812">Transmembrane</keyword>
<dbReference type="Proteomes" id="UP000614261">
    <property type="component" value="Unassembled WGS sequence"/>
</dbReference>
<dbReference type="PANTHER" id="PTHR30086:SF20">
    <property type="entry name" value="ARGININE EXPORTER PROTEIN ARGO-RELATED"/>
    <property type="match status" value="1"/>
</dbReference>
<evidence type="ECO:0000256" key="3">
    <source>
        <dbReference type="ARBA" id="ARBA00022692"/>
    </source>
</evidence>
<reference evidence="8" key="1">
    <citation type="journal article" date="2019" name="Int. J. Syst. Evol. Microbiol.">
        <title>The Global Catalogue of Microorganisms (GCM) 10K type strain sequencing project: providing services to taxonomists for standard genome sequencing and annotation.</title>
        <authorList>
            <consortium name="The Broad Institute Genomics Platform"/>
            <consortium name="The Broad Institute Genome Sequencing Center for Infectious Disease"/>
            <person name="Wu L."/>
            <person name="Ma J."/>
        </authorList>
    </citation>
    <scope>NUCLEOTIDE SEQUENCE [LARGE SCALE GENOMIC DNA]</scope>
    <source>
        <strain evidence="8">CGMCC 1.12851</strain>
    </source>
</reference>
<evidence type="ECO:0000313" key="7">
    <source>
        <dbReference type="EMBL" id="GGB50968.1"/>
    </source>
</evidence>
<dbReference type="PIRSF" id="PIRSF006324">
    <property type="entry name" value="LeuE"/>
    <property type="match status" value="1"/>
</dbReference>
<keyword evidence="5 6" id="KW-0472">Membrane</keyword>
<dbReference type="EMBL" id="BMGD01000001">
    <property type="protein sequence ID" value="GGB50968.1"/>
    <property type="molecule type" value="Genomic_DNA"/>
</dbReference>
<comment type="caution">
    <text evidence="7">The sequence shown here is derived from an EMBL/GenBank/DDBJ whole genome shotgun (WGS) entry which is preliminary data.</text>
</comment>
<evidence type="ECO:0000256" key="6">
    <source>
        <dbReference type="SAM" id="Phobius"/>
    </source>
</evidence>
<evidence type="ECO:0000313" key="8">
    <source>
        <dbReference type="Proteomes" id="UP000614261"/>
    </source>
</evidence>
<feature type="transmembrane region" description="Helical" evidence="6">
    <location>
        <begin position="153"/>
        <end position="177"/>
    </location>
</feature>
<dbReference type="Pfam" id="PF01810">
    <property type="entry name" value="LysE"/>
    <property type="match status" value="1"/>
</dbReference>
<feature type="transmembrane region" description="Helical" evidence="6">
    <location>
        <begin position="120"/>
        <end position="141"/>
    </location>
</feature>
<organism evidence="7 8">
    <name type="scientific">Blastomonas aquatica</name>
    <dbReference type="NCBI Taxonomy" id="1510276"/>
    <lineage>
        <taxon>Bacteria</taxon>
        <taxon>Pseudomonadati</taxon>
        <taxon>Pseudomonadota</taxon>
        <taxon>Alphaproteobacteria</taxon>
        <taxon>Sphingomonadales</taxon>
        <taxon>Sphingomonadaceae</taxon>
        <taxon>Blastomonas</taxon>
    </lineage>
</organism>
<evidence type="ECO:0000256" key="5">
    <source>
        <dbReference type="ARBA" id="ARBA00023136"/>
    </source>
</evidence>
<feature type="transmembrane region" description="Helical" evidence="6">
    <location>
        <begin position="48"/>
        <end position="73"/>
    </location>
</feature>
<proteinExistence type="predicted"/>
<name>A0ABQ1IUL6_9SPHN</name>
<keyword evidence="2" id="KW-1003">Cell membrane</keyword>
<keyword evidence="4 6" id="KW-1133">Transmembrane helix</keyword>
<accession>A0ABQ1IUL6</accession>
<dbReference type="InterPro" id="IPR001123">
    <property type="entry name" value="LeuE-type"/>
</dbReference>
<feature type="transmembrane region" description="Helical" evidence="6">
    <location>
        <begin position="6"/>
        <end position="27"/>
    </location>
</feature>
<evidence type="ECO:0000256" key="1">
    <source>
        <dbReference type="ARBA" id="ARBA00004651"/>
    </source>
</evidence>
<evidence type="ECO:0000256" key="2">
    <source>
        <dbReference type="ARBA" id="ARBA00022475"/>
    </source>
</evidence>